<evidence type="ECO:0000256" key="4">
    <source>
        <dbReference type="ARBA" id="ARBA00022840"/>
    </source>
</evidence>
<dbReference type="GO" id="GO:0043138">
    <property type="term" value="F:3'-5' DNA helicase activity"/>
    <property type="evidence" value="ECO:0007669"/>
    <property type="project" value="UniProtKB-EC"/>
</dbReference>
<sequence length="488" mass="55417">MKPTKEQEQAIELALTGQTFKMTAYAGAGKTSTLNFIGNNLIPNKGLYLAFNKPIAEEASSKFSKNIDCKTFHSMAFRQTPKFITNKLSYKRLLPKTMATMFDLRNYNIPLERDNSKSATCDPYDQGMILTRALNFFCRSTNSEISQEMLLRSMPRWADQQFCVELADGLIDKANSLWKMSIDDHSQIKISHDIYLKYWALTDPEINAKFILFDEAQDADPVMLDVLKKQASQVIYVGDRHQQIYAFRGAINAMQSLKIPETLLTKSFRFGPVVANVANNILFKLLDEENLLIGNEGINSRIAEIRAPYAHLARTNAGALSAALNLALEGFKPEINLDTDTLLTQIEDADKLKNNQKISKSSDFFGFESWIEVQNYIEQYPNCDLTPVVTLIENHGTAYLKNVINQLKQTQEYDCFVSTAHKSKGLEFSKVKIGDDFFWNEKKDGPLMTDAEARLFYVACTRAINILDLSLMNEFFLRLKELPSTLKI</sequence>
<dbReference type="PANTHER" id="PTHR11070:SF30">
    <property type="entry name" value="F-BOX DNA HELICASE 1"/>
    <property type="match status" value="1"/>
</dbReference>
<dbReference type="PANTHER" id="PTHR11070">
    <property type="entry name" value="UVRD / RECB / PCRA DNA HELICASE FAMILY MEMBER"/>
    <property type="match status" value="1"/>
</dbReference>
<dbReference type="GO" id="GO:0000725">
    <property type="term" value="P:recombinational repair"/>
    <property type="evidence" value="ECO:0007669"/>
    <property type="project" value="TreeGrafter"/>
</dbReference>
<evidence type="ECO:0000256" key="1">
    <source>
        <dbReference type="ARBA" id="ARBA00022741"/>
    </source>
</evidence>
<dbReference type="eggNOG" id="COG0210">
    <property type="taxonomic scope" value="Bacteria"/>
</dbReference>
<dbReference type="HOGENOM" id="CLU_023291_1_0_6"/>
<evidence type="ECO:0000256" key="2">
    <source>
        <dbReference type="ARBA" id="ARBA00022801"/>
    </source>
</evidence>
<organism evidence="11 12">
    <name type="scientific">Acinetobacter higginsii</name>
    <dbReference type="NCBI Taxonomy" id="70347"/>
    <lineage>
        <taxon>Bacteria</taxon>
        <taxon>Pseudomonadati</taxon>
        <taxon>Pseudomonadota</taxon>
        <taxon>Gammaproteobacteria</taxon>
        <taxon>Moraxellales</taxon>
        <taxon>Moraxellaceae</taxon>
        <taxon>Acinetobacter</taxon>
    </lineage>
</organism>
<dbReference type="SUPFAM" id="SSF52540">
    <property type="entry name" value="P-loop containing nucleoside triphosphate hydrolases"/>
    <property type="match status" value="1"/>
</dbReference>
<keyword evidence="1" id="KW-0547">Nucleotide-binding</keyword>
<evidence type="ECO:0000256" key="6">
    <source>
        <dbReference type="ARBA" id="ARBA00034617"/>
    </source>
</evidence>
<comment type="catalytic activity">
    <reaction evidence="6">
        <text>Couples ATP hydrolysis with the unwinding of duplex DNA by translocating in the 3'-5' direction.</text>
        <dbReference type="EC" id="5.6.2.4"/>
    </reaction>
</comment>
<evidence type="ECO:0000313" key="11">
    <source>
        <dbReference type="EMBL" id="ENV10231.1"/>
    </source>
</evidence>
<dbReference type="GO" id="GO:0003677">
    <property type="term" value="F:DNA binding"/>
    <property type="evidence" value="ECO:0007669"/>
    <property type="project" value="InterPro"/>
</dbReference>
<reference evidence="11 12" key="1">
    <citation type="submission" date="2013-02" db="EMBL/GenBank/DDBJ databases">
        <title>The Genome Sequence of Acinetobacter sp. CIP 56.2.</title>
        <authorList>
            <consortium name="The Broad Institute Genome Sequencing Platform"/>
            <consortium name="The Broad Institute Genome Sequencing Center for Infectious Disease"/>
            <person name="Cerqueira G."/>
            <person name="Feldgarden M."/>
            <person name="Courvalin P."/>
            <person name="Perichon B."/>
            <person name="Grillot-Courvalin C."/>
            <person name="Clermont D."/>
            <person name="Rocha E."/>
            <person name="Yoon E.-J."/>
            <person name="Nemec A."/>
            <person name="Walker B."/>
            <person name="Young S.K."/>
            <person name="Zeng Q."/>
            <person name="Gargeya S."/>
            <person name="Fitzgerald M."/>
            <person name="Haas B."/>
            <person name="Abouelleil A."/>
            <person name="Alvarado L."/>
            <person name="Arachchi H.M."/>
            <person name="Berlin A.M."/>
            <person name="Chapman S.B."/>
            <person name="Dewar J."/>
            <person name="Goldberg J."/>
            <person name="Griggs A."/>
            <person name="Gujja S."/>
            <person name="Hansen M."/>
            <person name="Howarth C."/>
            <person name="Imamovic A."/>
            <person name="Larimer J."/>
            <person name="McCowan C."/>
            <person name="Murphy C."/>
            <person name="Neiman D."/>
            <person name="Pearson M."/>
            <person name="Priest M."/>
            <person name="Roberts A."/>
            <person name="Saif S."/>
            <person name="Shea T."/>
            <person name="Sisk P."/>
            <person name="Sykes S."/>
            <person name="Wortman J."/>
            <person name="Nusbaum C."/>
            <person name="Birren B."/>
        </authorList>
    </citation>
    <scope>NUCLEOTIDE SEQUENCE [LARGE SCALE GENOMIC DNA]</scope>
    <source>
        <strain evidence="11 12">CIP 56.2</strain>
    </source>
</reference>
<evidence type="ECO:0000259" key="9">
    <source>
        <dbReference type="Pfam" id="PF00580"/>
    </source>
</evidence>
<evidence type="ECO:0000256" key="3">
    <source>
        <dbReference type="ARBA" id="ARBA00022806"/>
    </source>
</evidence>
<dbReference type="InterPro" id="IPR014016">
    <property type="entry name" value="UvrD-like_ATP-bd"/>
</dbReference>
<dbReference type="InterPro" id="IPR000212">
    <property type="entry name" value="DNA_helicase_UvrD/REP"/>
</dbReference>
<keyword evidence="2" id="KW-0378">Hydrolase</keyword>
<keyword evidence="3" id="KW-0347">Helicase</keyword>
<dbReference type="RefSeq" id="WP_004803770.1">
    <property type="nucleotide sequence ID" value="NZ_KB849440.1"/>
</dbReference>
<dbReference type="AlphaFoldDB" id="N8WE92"/>
<accession>N8WE92</accession>
<keyword evidence="5" id="KW-0413">Isomerase</keyword>
<feature type="domain" description="UvrD-like helicase ATP-binding" evidence="9">
    <location>
        <begin position="5"/>
        <end position="251"/>
    </location>
</feature>
<evidence type="ECO:0000256" key="7">
    <source>
        <dbReference type="ARBA" id="ARBA00034808"/>
    </source>
</evidence>
<gene>
    <name evidence="11" type="ORF">F966_01404</name>
</gene>
<dbReference type="Proteomes" id="UP000013209">
    <property type="component" value="Unassembled WGS sequence"/>
</dbReference>
<dbReference type="Pfam" id="PF00580">
    <property type="entry name" value="UvrD-helicase"/>
    <property type="match status" value="1"/>
</dbReference>
<dbReference type="GO" id="GO:0016887">
    <property type="term" value="F:ATP hydrolysis activity"/>
    <property type="evidence" value="ECO:0007669"/>
    <property type="project" value="RHEA"/>
</dbReference>
<dbReference type="InterPro" id="IPR027417">
    <property type="entry name" value="P-loop_NTPase"/>
</dbReference>
<dbReference type="EMBL" id="APPH01000006">
    <property type="protein sequence ID" value="ENV10231.1"/>
    <property type="molecule type" value="Genomic_DNA"/>
</dbReference>
<evidence type="ECO:0000256" key="8">
    <source>
        <dbReference type="ARBA" id="ARBA00048988"/>
    </source>
</evidence>
<comment type="catalytic activity">
    <reaction evidence="8">
        <text>ATP + H2O = ADP + phosphate + H(+)</text>
        <dbReference type="Rhea" id="RHEA:13065"/>
        <dbReference type="ChEBI" id="CHEBI:15377"/>
        <dbReference type="ChEBI" id="CHEBI:15378"/>
        <dbReference type="ChEBI" id="CHEBI:30616"/>
        <dbReference type="ChEBI" id="CHEBI:43474"/>
        <dbReference type="ChEBI" id="CHEBI:456216"/>
        <dbReference type="EC" id="5.6.2.4"/>
    </reaction>
</comment>
<dbReference type="Pfam" id="PF13361">
    <property type="entry name" value="UvrD_C"/>
    <property type="match status" value="1"/>
</dbReference>
<comment type="caution">
    <text evidence="11">The sequence shown here is derived from an EMBL/GenBank/DDBJ whole genome shotgun (WGS) entry which is preliminary data.</text>
</comment>
<proteinExistence type="predicted"/>
<dbReference type="PATRIC" id="fig|1144672.3.peg.1343"/>
<dbReference type="GO" id="GO:0005524">
    <property type="term" value="F:ATP binding"/>
    <property type="evidence" value="ECO:0007669"/>
    <property type="project" value="UniProtKB-KW"/>
</dbReference>
<dbReference type="Gene3D" id="3.40.50.300">
    <property type="entry name" value="P-loop containing nucleotide triphosphate hydrolases"/>
    <property type="match status" value="2"/>
</dbReference>
<name>N8WE92_9GAMM</name>
<keyword evidence="4" id="KW-0067">ATP-binding</keyword>
<feature type="domain" description="UvrD-like helicase C-terminal" evidence="10">
    <location>
        <begin position="342"/>
        <end position="473"/>
    </location>
</feature>
<evidence type="ECO:0000313" key="12">
    <source>
        <dbReference type="Proteomes" id="UP000013209"/>
    </source>
</evidence>
<protein>
    <recommendedName>
        <fullName evidence="7">DNA 3'-5' helicase</fullName>
        <ecNumber evidence="7">5.6.2.4</ecNumber>
    </recommendedName>
</protein>
<evidence type="ECO:0000259" key="10">
    <source>
        <dbReference type="Pfam" id="PF13361"/>
    </source>
</evidence>
<evidence type="ECO:0000256" key="5">
    <source>
        <dbReference type="ARBA" id="ARBA00023235"/>
    </source>
</evidence>
<dbReference type="InterPro" id="IPR014017">
    <property type="entry name" value="DNA_helicase_UvrD-like_C"/>
</dbReference>
<dbReference type="STRING" id="1144672.F966_01404"/>
<dbReference type="EC" id="5.6.2.4" evidence="7"/>